<evidence type="ECO:0000313" key="1">
    <source>
        <dbReference type="EMBL" id="WYF44886.1"/>
    </source>
</evidence>
<dbReference type="EMBL" id="CP149782">
    <property type="protein sequence ID" value="WYF44886.1"/>
    <property type="molecule type" value="Genomic_DNA"/>
</dbReference>
<dbReference type="AlphaFoldDB" id="A0AAU6Q3X1"/>
<name>A0AAU6Q3X1_9DEIO</name>
<reference evidence="1" key="1">
    <citation type="submission" date="2024-03" db="EMBL/GenBank/DDBJ databases">
        <title>Deinococcus weizhi sp. nov., isolated from human skin.</title>
        <authorList>
            <person name="Wei Z."/>
            <person name="Tian F."/>
            <person name="Yang C."/>
            <person name="Xin L.T."/>
            <person name="Wen Z.J."/>
            <person name="Lan K.C."/>
            <person name="Yu L."/>
            <person name="Zhe W."/>
            <person name="Dan F.D."/>
            <person name="Jun W."/>
            <person name="Rui Z."/>
            <person name="Yong X.J."/>
            <person name="Ting Y."/>
            <person name="Wei X."/>
            <person name="Xu Z.G."/>
            <person name="Xin Z."/>
            <person name="Dong F.G."/>
            <person name="Ni X.M."/>
            <person name="Zheng M.G."/>
            <person name="Chun Y."/>
            <person name="Qian W.X."/>
        </authorList>
    </citation>
    <scope>NUCLEOTIDE SEQUENCE</scope>
    <source>
        <strain evidence="1">VB142</strain>
    </source>
</reference>
<protein>
    <submittedName>
        <fullName evidence="1">Uncharacterized protein</fullName>
    </submittedName>
</protein>
<dbReference type="Gene3D" id="2.60.450.10">
    <property type="entry name" value="Lipopolysaccharide (LPS) transport protein A like domain"/>
    <property type="match status" value="1"/>
</dbReference>
<accession>A0AAU6Q3X1</accession>
<organism evidence="1">
    <name type="scientific">Deinococcus sp. VB142</name>
    <dbReference type="NCBI Taxonomy" id="3112952"/>
    <lineage>
        <taxon>Bacteria</taxon>
        <taxon>Thermotogati</taxon>
        <taxon>Deinococcota</taxon>
        <taxon>Deinococci</taxon>
        <taxon>Deinococcales</taxon>
        <taxon>Deinococcaceae</taxon>
        <taxon>Deinococcus</taxon>
    </lineage>
</organism>
<proteinExistence type="predicted"/>
<gene>
    <name evidence="1" type="ORF">WDJ50_01870</name>
</gene>
<dbReference type="RefSeq" id="WP_339096064.1">
    <property type="nucleotide sequence ID" value="NZ_CP149782.1"/>
</dbReference>
<sequence>MNFFSRSIAGLTLLTALLGGSVGAVTFGGLNVRPLGAQNLNLQTGVTEMPQGGTVTDQKGGLTLTAARLQVKPDELLQAQGATIKTKFGGTLTAQQVRYDLKAGLVTATGNISYSDARVKNMTAANMTLYVKSGFVVAQGNVKASSPALSAAGLVFDPNTMQAVLSGPYDLTTRLGGMKGQAGGRVLLTFAGNALTGASARPAPGDLARFSPYLK</sequence>